<proteinExistence type="predicted"/>
<sequence length="97" mass="10405">MKGSSDDNSSSNNCNDDSSSNDDDLSSGDVLIWGRPTKACTYSRTVWAAIPKTAARADLTRRDPLEDNPAAVRDEMGRDNLFAISTSHPSAKVKGVC</sequence>
<dbReference type="AlphaFoldDB" id="A0A3N6RTQ6"/>
<evidence type="ECO:0000256" key="1">
    <source>
        <dbReference type="SAM" id="MobiDB-lite"/>
    </source>
</evidence>
<name>A0A3N6RTQ6_BRACR</name>
<dbReference type="EMBL" id="QGKX02000996">
    <property type="protein sequence ID" value="KAF3554313.1"/>
    <property type="molecule type" value="Genomic_DNA"/>
</dbReference>
<accession>A0A3N6RTQ6</accession>
<evidence type="ECO:0000313" key="2">
    <source>
        <dbReference type="EMBL" id="KAF3554313.1"/>
    </source>
</evidence>
<protein>
    <submittedName>
        <fullName evidence="2">Uncharacterized protein</fullName>
    </submittedName>
</protein>
<dbReference type="Proteomes" id="UP000712600">
    <property type="component" value="Unassembled WGS sequence"/>
</dbReference>
<organism evidence="2 3">
    <name type="scientific">Brassica cretica</name>
    <name type="common">Mustard</name>
    <dbReference type="NCBI Taxonomy" id="69181"/>
    <lineage>
        <taxon>Eukaryota</taxon>
        <taxon>Viridiplantae</taxon>
        <taxon>Streptophyta</taxon>
        <taxon>Embryophyta</taxon>
        <taxon>Tracheophyta</taxon>
        <taxon>Spermatophyta</taxon>
        <taxon>Magnoliopsida</taxon>
        <taxon>eudicotyledons</taxon>
        <taxon>Gunneridae</taxon>
        <taxon>Pentapetalae</taxon>
        <taxon>rosids</taxon>
        <taxon>malvids</taxon>
        <taxon>Brassicales</taxon>
        <taxon>Brassicaceae</taxon>
        <taxon>Brassiceae</taxon>
        <taxon>Brassica</taxon>
    </lineage>
</organism>
<feature type="region of interest" description="Disordered" evidence="1">
    <location>
        <begin position="1"/>
        <end position="29"/>
    </location>
</feature>
<comment type="caution">
    <text evidence="2">The sequence shown here is derived from an EMBL/GenBank/DDBJ whole genome shotgun (WGS) entry which is preliminary data.</text>
</comment>
<reference evidence="2" key="1">
    <citation type="submission" date="2019-12" db="EMBL/GenBank/DDBJ databases">
        <title>Genome sequencing and annotation of Brassica cretica.</title>
        <authorList>
            <person name="Studholme D.J."/>
            <person name="Sarris P."/>
        </authorList>
    </citation>
    <scope>NUCLEOTIDE SEQUENCE</scope>
    <source>
        <strain evidence="2">PFS-109/04</strain>
        <tissue evidence="2">Leaf</tissue>
    </source>
</reference>
<gene>
    <name evidence="2" type="ORF">F2Q69_00017255</name>
</gene>
<evidence type="ECO:0000313" key="3">
    <source>
        <dbReference type="Proteomes" id="UP000712600"/>
    </source>
</evidence>
<feature type="compositionally biased region" description="Low complexity" evidence="1">
    <location>
        <begin position="1"/>
        <end position="18"/>
    </location>
</feature>